<feature type="region of interest" description="Disordered" evidence="5">
    <location>
        <begin position="116"/>
        <end position="236"/>
    </location>
</feature>
<evidence type="ECO:0000313" key="7">
    <source>
        <dbReference type="EMBL" id="KAG0323981.1"/>
    </source>
</evidence>
<dbReference type="OrthoDB" id="2156690at2759"/>
<evidence type="ECO:0000256" key="2">
    <source>
        <dbReference type="ARBA" id="ARBA00022692"/>
    </source>
</evidence>
<evidence type="ECO:0000313" key="8">
    <source>
        <dbReference type="Proteomes" id="UP000738325"/>
    </source>
</evidence>
<dbReference type="AlphaFoldDB" id="A0A9P6RNR3"/>
<gene>
    <name evidence="7" type="ORF">BGZ99_002289</name>
</gene>
<protein>
    <recommendedName>
        <fullName evidence="9">Tetraspanin Tsp2</fullName>
    </recommendedName>
</protein>
<feature type="compositionally biased region" description="Polar residues" evidence="5">
    <location>
        <begin position="183"/>
        <end position="192"/>
    </location>
</feature>
<feature type="compositionally biased region" description="Low complexity" evidence="5">
    <location>
        <begin position="151"/>
        <end position="178"/>
    </location>
</feature>
<sequence>MSNNHHDTTESGSNTSAHAITSLHCTSGRLYSRCTPIPVLPRSICSLTDDVTAPGSPFLDLINQSFSSTQDINLPDRVISSPTLESTSIWPEPAAQTPRERIISSIFKRGSKDLLTSNRNSALSPLNSPRFAASTPQAQSSQLQEQTSTKSTNSNNAADGSSSDSSPSTSVSTPRTAAKSILKSGTINNTGPLSSLSSSTRPSPAQQQQHQPSTAAVGYQQPTFNNYSNYSSNNNSNNNHLPLSAALAVEGLVRPASPFAMRQSSGGSSVFHENTNNSVSSTHRSSQNLSPGEDPNYNLTQTDLTLEGLAQRWYAYQAIMRKHYNENPFYKRWTRSKWILLSTVLMLMAYSFAVFGICIGYFSHKLEHAVVVMEFHANLVQLAFVGSILGITASIIGLIGVIRENRMYLSVYAVLLWPVFALYVSVGYVAFRRAKAHLLVHLKDEWVKSYTREQRLLVQRNLKCCGYLDSSSYAEYDLRCFPITVLPGCRHKYNLYEENLLSTCWTAAFSIVPFHLLVMIASMLCSNHIDGMLRSARPGLKSFKEDKQD</sequence>
<evidence type="ECO:0000256" key="1">
    <source>
        <dbReference type="ARBA" id="ARBA00004141"/>
    </source>
</evidence>
<feature type="compositionally biased region" description="Polar residues" evidence="5">
    <location>
        <begin position="263"/>
        <end position="290"/>
    </location>
</feature>
<keyword evidence="4 6" id="KW-0472">Membrane</keyword>
<keyword evidence="8" id="KW-1185">Reference proteome</keyword>
<evidence type="ECO:0000256" key="3">
    <source>
        <dbReference type="ARBA" id="ARBA00022989"/>
    </source>
</evidence>
<feature type="transmembrane region" description="Helical" evidence="6">
    <location>
        <begin position="409"/>
        <end position="431"/>
    </location>
</feature>
<feature type="region of interest" description="Disordered" evidence="5">
    <location>
        <begin position="263"/>
        <end position="296"/>
    </location>
</feature>
<accession>A0A9P6RNR3</accession>
<dbReference type="EMBL" id="JAAAIP010000167">
    <property type="protein sequence ID" value="KAG0323981.1"/>
    <property type="molecule type" value="Genomic_DNA"/>
</dbReference>
<dbReference type="Pfam" id="PF00335">
    <property type="entry name" value="Tetraspanin"/>
    <property type="match status" value="1"/>
</dbReference>
<keyword evidence="3 6" id="KW-1133">Transmembrane helix</keyword>
<dbReference type="Proteomes" id="UP000738325">
    <property type="component" value="Unassembled WGS sequence"/>
</dbReference>
<evidence type="ECO:0000256" key="4">
    <source>
        <dbReference type="ARBA" id="ARBA00023136"/>
    </source>
</evidence>
<dbReference type="GO" id="GO:0016020">
    <property type="term" value="C:membrane"/>
    <property type="evidence" value="ECO:0007669"/>
    <property type="project" value="UniProtKB-SubCell"/>
</dbReference>
<keyword evidence="2 6" id="KW-0812">Transmembrane</keyword>
<name>A0A9P6RNR3_9FUNG</name>
<feature type="transmembrane region" description="Helical" evidence="6">
    <location>
        <begin position="338"/>
        <end position="362"/>
    </location>
</feature>
<evidence type="ECO:0000256" key="6">
    <source>
        <dbReference type="SAM" id="Phobius"/>
    </source>
</evidence>
<feature type="compositionally biased region" description="Polar residues" evidence="5">
    <location>
        <begin position="116"/>
        <end position="127"/>
    </location>
</feature>
<feature type="transmembrane region" description="Helical" evidence="6">
    <location>
        <begin position="382"/>
        <end position="402"/>
    </location>
</feature>
<comment type="caution">
    <text evidence="7">The sequence shown here is derived from an EMBL/GenBank/DDBJ whole genome shotgun (WGS) entry which is preliminary data.</text>
</comment>
<proteinExistence type="predicted"/>
<reference evidence="7" key="1">
    <citation type="journal article" date="2020" name="Fungal Divers.">
        <title>Resolving the Mortierellaceae phylogeny through synthesis of multi-gene phylogenetics and phylogenomics.</title>
        <authorList>
            <person name="Vandepol N."/>
            <person name="Liber J."/>
            <person name="Desiro A."/>
            <person name="Na H."/>
            <person name="Kennedy M."/>
            <person name="Barry K."/>
            <person name="Grigoriev I.V."/>
            <person name="Miller A.N."/>
            <person name="O'Donnell K."/>
            <person name="Stajich J.E."/>
            <person name="Bonito G."/>
        </authorList>
    </citation>
    <scope>NUCLEOTIDE SEQUENCE</scope>
    <source>
        <strain evidence="7">REB-010B</strain>
    </source>
</reference>
<feature type="transmembrane region" description="Helical" evidence="6">
    <location>
        <begin position="500"/>
        <end position="525"/>
    </location>
</feature>
<feature type="compositionally biased region" description="Low complexity" evidence="5">
    <location>
        <begin position="193"/>
        <end position="216"/>
    </location>
</feature>
<evidence type="ECO:0008006" key="9">
    <source>
        <dbReference type="Google" id="ProtNLM"/>
    </source>
</evidence>
<dbReference type="InterPro" id="IPR018499">
    <property type="entry name" value="Tetraspanin/Peripherin"/>
</dbReference>
<organism evidence="7 8">
    <name type="scientific">Dissophora globulifera</name>
    <dbReference type="NCBI Taxonomy" id="979702"/>
    <lineage>
        <taxon>Eukaryota</taxon>
        <taxon>Fungi</taxon>
        <taxon>Fungi incertae sedis</taxon>
        <taxon>Mucoromycota</taxon>
        <taxon>Mortierellomycotina</taxon>
        <taxon>Mortierellomycetes</taxon>
        <taxon>Mortierellales</taxon>
        <taxon>Mortierellaceae</taxon>
        <taxon>Dissophora</taxon>
    </lineage>
</organism>
<evidence type="ECO:0000256" key="5">
    <source>
        <dbReference type="SAM" id="MobiDB-lite"/>
    </source>
</evidence>
<comment type="subcellular location">
    <subcellularLocation>
        <location evidence="1">Membrane</location>
        <topology evidence="1">Multi-pass membrane protein</topology>
    </subcellularLocation>
</comment>
<feature type="compositionally biased region" description="Polar residues" evidence="5">
    <location>
        <begin position="134"/>
        <end position="150"/>
    </location>
</feature>
<feature type="compositionally biased region" description="Low complexity" evidence="5">
    <location>
        <begin position="225"/>
        <end position="236"/>
    </location>
</feature>